<evidence type="ECO:0000256" key="1">
    <source>
        <dbReference type="SAM" id="MobiDB-lite"/>
    </source>
</evidence>
<organism evidence="2 3">
    <name type="scientific">Caerostris extrusa</name>
    <name type="common">Bark spider</name>
    <name type="synonym">Caerostris bankana</name>
    <dbReference type="NCBI Taxonomy" id="172846"/>
    <lineage>
        <taxon>Eukaryota</taxon>
        <taxon>Metazoa</taxon>
        <taxon>Ecdysozoa</taxon>
        <taxon>Arthropoda</taxon>
        <taxon>Chelicerata</taxon>
        <taxon>Arachnida</taxon>
        <taxon>Araneae</taxon>
        <taxon>Araneomorphae</taxon>
        <taxon>Entelegynae</taxon>
        <taxon>Araneoidea</taxon>
        <taxon>Araneidae</taxon>
        <taxon>Caerostris</taxon>
    </lineage>
</organism>
<proteinExistence type="predicted"/>
<name>A0AAV4T1A3_CAEEX</name>
<dbReference type="AlphaFoldDB" id="A0AAV4T1A3"/>
<dbReference type="Proteomes" id="UP001054945">
    <property type="component" value="Unassembled WGS sequence"/>
</dbReference>
<feature type="compositionally biased region" description="Basic and acidic residues" evidence="1">
    <location>
        <begin position="150"/>
        <end position="175"/>
    </location>
</feature>
<evidence type="ECO:0000313" key="2">
    <source>
        <dbReference type="EMBL" id="GIY39367.1"/>
    </source>
</evidence>
<sequence>LEEVEEDDDDEDKDESRVLSWRSRFIGLQSGSDGNWIVSFKPSEYPPNRGEEDLKGEVAGCSGRHRHDPEHPGRVRLLRRTMQEYFQLYCTLLVMVSFPGLSSGYRCLVLHSCPVPDYGLGCEQVHEEVAQPARSAQQRTAGLHLQGAGRRGEGDSPRVEADVRGSDGQRQEKEKKAELMPNCDFFQIKSFGSASLFMAIYQSRL</sequence>
<feature type="region of interest" description="Disordered" evidence="1">
    <location>
        <begin position="135"/>
        <end position="175"/>
    </location>
</feature>
<accession>A0AAV4T1A3</accession>
<protein>
    <submittedName>
        <fullName evidence="2">Uncharacterized protein</fullName>
    </submittedName>
</protein>
<reference evidence="2 3" key="1">
    <citation type="submission" date="2021-06" db="EMBL/GenBank/DDBJ databases">
        <title>Caerostris extrusa draft genome.</title>
        <authorList>
            <person name="Kono N."/>
            <person name="Arakawa K."/>
        </authorList>
    </citation>
    <scope>NUCLEOTIDE SEQUENCE [LARGE SCALE GENOMIC DNA]</scope>
</reference>
<keyword evidence="3" id="KW-1185">Reference proteome</keyword>
<gene>
    <name evidence="2" type="ORF">CEXT_578211</name>
</gene>
<dbReference type="EMBL" id="BPLR01010456">
    <property type="protein sequence ID" value="GIY39367.1"/>
    <property type="molecule type" value="Genomic_DNA"/>
</dbReference>
<feature type="non-terminal residue" evidence="2">
    <location>
        <position position="1"/>
    </location>
</feature>
<evidence type="ECO:0000313" key="3">
    <source>
        <dbReference type="Proteomes" id="UP001054945"/>
    </source>
</evidence>
<comment type="caution">
    <text evidence="2">The sequence shown here is derived from an EMBL/GenBank/DDBJ whole genome shotgun (WGS) entry which is preliminary data.</text>
</comment>